<dbReference type="AlphaFoldDB" id="A0A918CKN3"/>
<evidence type="ECO:0000313" key="1">
    <source>
        <dbReference type="EMBL" id="GGR30306.1"/>
    </source>
</evidence>
<dbReference type="EMBL" id="BMQL01000049">
    <property type="protein sequence ID" value="GGR30306.1"/>
    <property type="molecule type" value="Genomic_DNA"/>
</dbReference>
<name>A0A918CKN3_9DEIO</name>
<sequence length="171" mass="19135">MTAATHLLAEAFVDEFLRNADWQRVAADWGWVIRRPGPLTLLVALRGLELPGVENAFTLRLECEFCPSLPPNVRFVNPDTGEYDPNVDARHLARLIAPDCTTHKQYVFAPPYIYGPQLVCTSAGHGYYVSGHTPTEDQRWDPTRHSVGTTIQAVQRALVNPQYFQGRFGGV</sequence>
<protein>
    <submittedName>
        <fullName evidence="1">Uncharacterized protein</fullName>
    </submittedName>
</protein>
<comment type="caution">
    <text evidence="1">The sequence shown here is derived from an EMBL/GenBank/DDBJ whole genome shotgun (WGS) entry which is preliminary data.</text>
</comment>
<dbReference type="RefSeq" id="WP_189092897.1">
    <property type="nucleotide sequence ID" value="NZ_BMQL01000049.1"/>
</dbReference>
<organism evidence="1 2">
    <name type="scientific">Deinococcus ruber</name>
    <dbReference type="NCBI Taxonomy" id="1848197"/>
    <lineage>
        <taxon>Bacteria</taxon>
        <taxon>Thermotogati</taxon>
        <taxon>Deinococcota</taxon>
        <taxon>Deinococci</taxon>
        <taxon>Deinococcales</taxon>
        <taxon>Deinococcaceae</taxon>
        <taxon>Deinococcus</taxon>
    </lineage>
</organism>
<evidence type="ECO:0000313" key="2">
    <source>
        <dbReference type="Proteomes" id="UP000603865"/>
    </source>
</evidence>
<proteinExistence type="predicted"/>
<reference evidence="1" key="1">
    <citation type="journal article" date="2014" name="Int. J. Syst. Evol. Microbiol.">
        <title>Complete genome sequence of Corynebacterium casei LMG S-19264T (=DSM 44701T), isolated from a smear-ripened cheese.</title>
        <authorList>
            <consortium name="US DOE Joint Genome Institute (JGI-PGF)"/>
            <person name="Walter F."/>
            <person name="Albersmeier A."/>
            <person name="Kalinowski J."/>
            <person name="Ruckert C."/>
        </authorList>
    </citation>
    <scope>NUCLEOTIDE SEQUENCE</scope>
    <source>
        <strain evidence="1">JCM 31311</strain>
    </source>
</reference>
<dbReference type="Proteomes" id="UP000603865">
    <property type="component" value="Unassembled WGS sequence"/>
</dbReference>
<keyword evidence="2" id="KW-1185">Reference proteome</keyword>
<accession>A0A918CKN3</accession>
<gene>
    <name evidence="1" type="ORF">GCM10008957_46380</name>
</gene>
<reference evidence="1" key="2">
    <citation type="submission" date="2020-09" db="EMBL/GenBank/DDBJ databases">
        <authorList>
            <person name="Sun Q."/>
            <person name="Ohkuma M."/>
        </authorList>
    </citation>
    <scope>NUCLEOTIDE SEQUENCE</scope>
    <source>
        <strain evidence="1">JCM 31311</strain>
    </source>
</reference>